<evidence type="ECO:0000313" key="2">
    <source>
        <dbReference type="EMBL" id="PTB39076.1"/>
    </source>
</evidence>
<keyword evidence="3" id="KW-1185">Reference proteome</keyword>
<feature type="region of interest" description="Disordered" evidence="1">
    <location>
        <begin position="64"/>
        <end position="95"/>
    </location>
</feature>
<sequence>MAPLPLSMTPCQHRFASHRLTSNIGHCYVTESKPAKIALAGSAHAMHGCFSPLSTADRARYESPCRHPWAPPQGPKRVLSTTALAQRARPSIRDF</sequence>
<evidence type="ECO:0000313" key="3">
    <source>
        <dbReference type="Proteomes" id="UP000240493"/>
    </source>
</evidence>
<dbReference type="Proteomes" id="UP000240493">
    <property type="component" value="Unassembled WGS sequence"/>
</dbReference>
<proteinExistence type="predicted"/>
<gene>
    <name evidence="2" type="ORF">M441DRAFT_446520</name>
</gene>
<reference evidence="2 3" key="1">
    <citation type="submission" date="2016-07" db="EMBL/GenBank/DDBJ databases">
        <title>Multiple horizontal gene transfer events from other fungi enriched the ability of initially mycotrophic Trichoderma (Ascomycota) to feed on dead plant biomass.</title>
        <authorList>
            <consortium name="DOE Joint Genome Institute"/>
            <person name="Aerts A."/>
            <person name="Atanasova L."/>
            <person name="Chenthamara K."/>
            <person name="Zhang J."/>
            <person name="Grujic M."/>
            <person name="Henrissat B."/>
            <person name="Kuo A."/>
            <person name="Salamov A."/>
            <person name="Lipzen A."/>
            <person name="Labutti K."/>
            <person name="Barry K."/>
            <person name="Miao Y."/>
            <person name="Rahimi M.J."/>
            <person name="Shen Q."/>
            <person name="Grigoriev I.V."/>
            <person name="Kubicek C.P."/>
            <person name="Druzhinina I.S."/>
        </authorList>
    </citation>
    <scope>NUCLEOTIDE SEQUENCE [LARGE SCALE GENOMIC DNA]</scope>
    <source>
        <strain evidence="2 3">CBS 433.97</strain>
    </source>
</reference>
<accession>A0A2T3Z2N6</accession>
<name>A0A2T3Z2N6_TRIA4</name>
<evidence type="ECO:0000256" key="1">
    <source>
        <dbReference type="SAM" id="MobiDB-lite"/>
    </source>
</evidence>
<dbReference type="EMBL" id="KZ679265">
    <property type="protein sequence ID" value="PTB39076.1"/>
    <property type="molecule type" value="Genomic_DNA"/>
</dbReference>
<dbReference type="AlphaFoldDB" id="A0A2T3Z2N6"/>
<organism evidence="2 3">
    <name type="scientific">Trichoderma asperellum (strain ATCC 204424 / CBS 433.97 / NBRC 101777)</name>
    <dbReference type="NCBI Taxonomy" id="1042311"/>
    <lineage>
        <taxon>Eukaryota</taxon>
        <taxon>Fungi</taxon>
        <taxon>Dikarya</taxon>
        <taxon>Ascomycota</taxon>
        <taxon>Pezizomycotina</taxon>
        <taxon>Sordariomycetes</taxon>
        <taxon>Hypocreomycetidae</taxon>
        <taxon>Hypocreales</taxon>
        <taxon>Hypocreaceae</taxon>
        <taxon>Trichoderma</taxon>
    </lineage>
</organism>
<protein>
    <submittedName>
        <fullName evidence="2">Uncharacterized protein</fullName>
    </submittedName>
</protein>